<evidence type="ECO:0000313" key="1">
    <source>
        <dbReference type="EMBL" id="MFC7180354.1"/>
    </source>
</evidence>
<dbReference type="Proteomes" id="UP001596435">
    <property type="component" value="Unassembled WGS sequence"/>
</dbReference>
<sequence>MPQMSVEYSQGLAFDGRGFAAELHPLVAELVASPVESCKTRFRAVEEEFLGDGDPGRRAVYVQLRILSGRPVELRAELAERVLALLEKHVPGGRVHLAVDVAEIDRDVYRSAAR</sequence>
<dbReference type="Gene3D" id="3.30.429.10">
    <property type="entry name" value="Macrophage Migration Inhibitory Factor"/>
    <property type="match status" value="1"/>
</dbReference>
<name>A0ABW2FSX6_9ACTN</name>
<dbReference type="EMBL" id="JBHTAJ010000019">
    <property type="protein sequence ID" value="MFC7180354.1"/>
    <property type="molecule type" value="Genomic_DNA"/>
</dbReference>
<proteinExistence type="predicted"/>
<dbReference type="InterPro" id="IPR004220">
    <property type="entry name" value="5-COMe_2-OHmuconate_Isoase"/>
</dbReference>
<dbReference type="PANTHER" id="PTHR37950">
    <property type="entry name" value="4-HYDROXYPHENYLACETATE CATABOLISM PROTEIN"/>
    <property type="match status" value="1"/>
</dbReference>
<dbReference type="RefSeq" id="WP_380231072.1">
    <property type="nucleotide sequence ID" value="NZ_JBHSVH010000002.1"/>
</dbReference>
<dbReference type="Pfam" id="PF02962">
    <property type="entry name" value="CHMI"/>
    <property type="match status" value="1"/>
</dbReference>
<comment type="caution">
    <text evidence="1">The sequence shown here is derived from an EMBL/GenBank/DDBJ whole genome shotgun (WGS) entry which is preliminary data.</text>
</comment>
<protein>
    <submittedName>
        <fullName evidence="1">5-carboxymethyl-2-hydroxymuconate Delta-isomerase</fullName>
    </submittedName>
</protein>
<gene>
    <name evidence="1" type="ORF">ACFQMG_12405</name>
</gene>
<dbReference type="InterPro" id="IPR014347">
    <property type="entry name" value="Tautomerase/MIF_sf"/>
</dbReference>
<organism evidence="1 2">
    <name type="scientific">Kitasatospora paranensis</name>
    <dbReference type="NCBI Taxonomy" id="258053"/>
    <lineage>
        <taxon>Bacteria</taxon>
        <taxon>Bacillati</taxon>
        <taxon>Actinomycetota</taxon>
        <taxon>Actinomycetes</taxon>
        <taxon>Kitasatosporales</taxon>
        <taxon>Streptomycetaceae</taxon>
        <taxon>Kitasatospora</taxon>
    </lineage>
</organism>
<reference evidence="2" key="1">
    <citation type="journal article" date="2019" name="Int. J. Syst. Evol. Microbiol.">
        <title>The Global Catalogue of Microorganisms (GCM) 10K type strain sequencing project: providing services to taxonomists for standard genome sequencing and annotation.</title>
        <authorList>
            <consortium name="The Broad Institute Genomics Platform"/>
            <consortium name="The Broad Institute Genome Sequencing Center for Infectious Disease"/>
            <person name="Wu L."/>
            <person name="Ma J."/>
        </authorList>
    </citation>
    <scope>NUCLEOTIDE SEQUENCE [LARGE SCALE GENOMIC DNA]</scope>
    <source>
        <strain evidence="2">CGMCC 1.12859</strain>
    </source>
</reference>
<dbReference type="PANTHER" id="PTHR37950:SF1">
    <property type="entry name" value="4-HYDROXYPHENYLACETATE CATABOLISM PROTEIN"/>
    <property type="match status" value="1"/>
</dbReference>
<evidence type="ECO:0000313" key="2">
    <source>
        <dbReference type="Proteomes" id="UP001596435"/>
    </source>
</evidence>
<keyword evidence="2" id="KW-1185">Reference proteome</keyword>
<accession>A0ABW2FSX6</accession>
<dbReference type="SUPFAM" id="SSF55331">
    <property type="entry name" value="Tautomerase/MIF"/>
    <property type="match status" value="1"/>
</dbReference>